<dbReference type="Proteomes" id="UP000063919">
    <property type="component" value="Chromosome"/>
</dbReference>
<dbReference type="STRING" id="362837.SCANT_v1c10200"/>
<reference evidence="9 10" key="1">
    <citation type="journal article" date="2015" name="Genome Announc.">
        <title>Complete Genome Sequence of Spiroplasma cantharicola CC-1T (DSM 21588), a Bacterium Isolated from Soldier Beetle (Cantharis carolinus).</title>
        <authorList>
            <person name="Lo W.S."/>
            <person name="Liu P.Y."/>
            <person name="Kuo C.H."/>
        </authorList>
    </citation>
    <scope>NUCLEOTIDE SEQUENCE [LARGE SCALE GENOMIC DNA]</scope>
    <source>
        <strain evidence="9 10">CC-1</strain>
    </source>
</reference>
<dbReference type="RefSeq" id="WP_053946664.1">
    <property type="nucleotide sequence ID" value="NZ_CP012622.1"/>
</dbReference>
<keyword evidence="4 7" id="KW-0255">Endonuclease</keyword>
<dbReference type="GO" id="GO:0042781">
    <property type="term" value="F:3'-tRNA processing endoribonuclease activity"/>
    <property type="evidence" value="ECO:0007669"/>
    <property type="project" value="TreeGrafter"/>
</dbReference>
<dbReference type="HAMAP" id="MF_00227">
    <property type="entry name" value="RNase_P"/>
    <property type="match status" value="1"/>
</dbReference>
<proteinExistence type="inferred from homology"/>
<accession>A0A0M5KCJ2</accession>
<evidence type="ECO:0000313" key="9">
    <source>
        <dbReference type="EMBL" id="ALD66926.1"/>
    </source>
</evidence>
<dbReference type="PATRIC" id="fig|362837.3.peg.1038"/>
<dbReference type="AlphaFoldDB" id="A0A0M5KCJ2"/>
<dbReference type="InterPro" id="IPR020539">
    <property type="entry name" value="RNase_P_CS"/>
</dbReference>
<protein>
    <recommendedName>
        <fullName evidence="7 8">Ribonuclease P protein component</fullName>
        <shortName evidence="7">RNase P protein</shortName>
        <shortName evidence="7">RNaseP protein</shortName>
        <ecNumber evidence="7 8">3.1.26.5</ecNumber>
    </recommendedName>
    <alternativeName>
        <fullName evidence="7">Protein C5</fullName>
    </alternativeName>
</protein>
<evidence type="ECO:0000256" key="6">
    <source>
        <dbReference type="ARBA" id="ARBA00022884"/>
    </source>
</evidence>
<keyword evidence="3 7" id="KW-0540">Nuclease</keyword>
<comment type="similarity">
    <text evidence="7">Belongs to the RnpA family.</text>
</comment>
<evidence type="ECO:0000256" key="5">
    <source>
        <dbReference type="ARBA" id="ARBA00022801"/>
    </source>
</evidence>
<keyword evidence="2 7" id="KW-0819">tRNA processing</keyword>
<evidence type="ECO:0000256" key="7">
    <source>
        <dbReference type="HAMAP-Rule" id="MF_00227"/>
    </source>
</evidence>
<organism evidence="9 10">
    <name type="scientific">Spiroplasma cantharicola</name>
    <dbReference type="NCBI Taxonomy" id="362837"/>
    <lineage>
        <taxon>Bacteria</taxon>
        <taxon>Bacillati</taxon>
        <taxon>Mycoplasmatota</taxon>
        <taxon>Mollicutes</taxon>
        <taxon>Entomoplasmatales</taxon>
        <taxon>Spiroplasmataceae</taxon>
        <taxon>Spiroplasma</taxon>
    </lineage>
</organism>
<keyword evidence="5 7" id="KW-0378">Hydrolase</keyword>
<sequence>MKNKNIIKKNHEFQSIIGSKRFIKSKGFVIYFKKNTLKRFRYGISVGKKMGNAVFRNKIKRQLRSMIYELLDDQKDKSFDIILIARNLFLNKDYSFNLEDLRKSLLQIK</sequence>
<evidence type="ECO:0000256" key="8">
    <source>
        <dbReference type="NCBIfam" id="TIGR00188"/>
    </source>
</evidence>
<dbReference type="SUPFAM" id="SSF54211">
    <property type="entry name" value="Ribosomal protein S5 domain 2-like"/>
    <property type="match status" value="1"/>
</dbReference>
<dbReference type="NCBIfam" id="TIGR00188">
    <property type="entry name" value="rnpA"/>
    <property type="match status" value="1"/>
</dbReference>
<comment type="catalytic activity">
    <reaction evidence="7">
        <text>Endonucleolytic cleavage of RNA, removing 5'-extranucleotides from tRNA precursor.</text>
        <dbReference type="EC" id="3.1.26.5"/>
    </reaction>
</comment>
<comment type="subunit">
    <text evidence="7">Consists of a catalytic RNA component (M1 or rnpB) and a protein subunit.</text>
</comment>
<dbReference type="Pfam" id="PF00825">
    <property type="entry name" value="Ribonuclease_P"/>
    <property type="match status" value="1"/>
</dbReference>
<dbReference type="Gene3D" id="3.30.230.10">
    <property type="match status" value="1"/>
</dbReference>
<dbReference type="PANTHER" id="PTHR33992:SF1">
    <property type="entry name" value="RIBONUCLEASE P PROTEIN COMPONENT"/>
    <property type="match status" value="1"/>
</dbReference>
<dbReference type="InterPro" id="IPR000100">
    <property type="entry name" value="RNase_P"/>
</dbReference>
<keyword evidence="10" id="KW-1185">Reference proteome</keyword>
<dbReference type="KEGG" id="scj:SCANT_v1c10200"/>
<gene>
    <name evidence="7 9" type="primary">rnpA</name>
    <name evidence="9" type="ORF">SCANT_v1c10200</name>
</gene>
<dbReference type="OrthoDB" id="9810867at2"/>
<evidence type="ECO:0000313" key="10">
    <source>
        <dbReference type="Proteomes" id="UP000063919"/>
    </source>
</evidence>
<dbReference type="EC" id="3.1.26.5" evidence="7 8"/>
<evidence type="ECO:0000256" key="4">
    <source>
        <dbReference type="ARBA" id="ARBA00022759"/>
    </source>
</evidence>
<dbReference type="GO" id="GO:0004526">
    <property type="term" value="F:ribonuclease P activity"/>
    <property type="evidence" value="ECO:0007669"/>
    <property type="project" value="UniProtKB-UniRule"/>
</dbReference>
<dbReference type="PROSITE" id="PS00648">
    <property type="entry name" value="RIBONUCLEASE_P"/>
    <property type="match status" value="1"/>
</dbReference>
<dbReference type="EMBL" id="CP012622">
    <property type="protein sequence ID" value="ALD66926.1"/>
    <property type="molecule type" value="Genomic_DNA"/>
</dbReference>
<evidence type="ECO:0000256" key="2">
    <source>
        <dbReference type="ARBA" id="ARBA00022694"/>
    </source>
</evidence>
<evidence type="ECO:0000256" key="3">
    <source>
        <dbReference type="ARBA" id="ARBA00022722"/>
    </source>
</evidence>
<dbReference type="GO" id="GO:0001682">
    <property type="term" value="P:tRNA 5'-leader removal"/>
    <property type="evidence" value="ECO:0007669"/>
    <property type="project" value="UniProtKB-UniRule"/>
</dbReference>
<name>A0A0M5KCJ2_9MOLU</name>
<dbReference type="InterPro" id="IPR020568">
    <property type="entry name" value="Ribosomal_Su5_D2-typ_SF"/>
</dbReference>
<dbReference type="PANTHER" id="PTHR33992">
    <property type="entry name" value="RIBONUCLEASE P PROTEIN COMPONENT"/>
    <property type="match status" value="1"/>
</dbReference>
<dbReference type="GO" id="GO:0000049">
    <property type="term" value="F:tRNA binding"/>
    <property type="evidence" value="ECO:0007669"/>
    <property type="project" value="UniProtKB-UniRule"/>
</dbReference>
<comment type="function">
    <text evidence="1 7">RNaseP catalyzes the removal of the 5'-leader sequence from pre-tRNA to produce the mature 5'-terminus. It can also cleave other RNA substrates such as 4.5S RNA. The protein component plays an auxiliary but essential role in vivo by binding to the 5'-leader sequence and broadening the substrate specificity of the ribozyme.</text>
</comment>
<dbReference type="InterPro" id="IPR014721">
    <property type="entry name" value="Ribsml_uS5_D2-typ_fold_subgr"/>
</dbReference>
<evidence type="ECO:0000256" key="1">
    <source>
        <dbReference type="ARBA" id="ARBA00002663"/>
    </source>
</evidence>
<dbReference type="GO" id="GO:0030677">
    <property type="term" value="C:ribonuclease P complex"/>
    <property type="evidence" value="ECO:0007669"/>
    <property type="project" value="TreeGrafter"/>
</dbReference>
<keyword evidence="6 7" id="KW-0694">RNA-binding</keyword>